<protein>
    <submittedName>
        <fullName evidence="2">Uncharacterized protein</fullName>
    </submittedName>
</protein>
<dbReference type="EMBL" id="AYCK01012357">
    <property type="status" value="NOT_ANNOTATED_CDS"/>
    <property type="molecule type" value="Genomic_DNA"/>
</dbReference>
<reference evidence="2" key="3">
    <citation type="submission" date="2025-09" db="UniProtKB">
        <authorList>
            <consortium name="Ensembl"/>
        </authorList>
    </citation>
    <scope>IDENTIFICATION</scope>
</reference>
<keyword evidence="3" id="KW-1185">Reference proteome</keyword>
<organism evidence="2 3">
    <name type="scientific">Poecilia formosa</name>
    <name type="common">Amazon molly</name>
    <name type="synonym">Limia formosa</name>
    <dbReference type="NCBI Taxonomy" id="48698"/>
    <lineage>
        <taxon>Eukaryota</taxon>
        <taxon>Metazoa</taxon>
        <taxon>Chordata</taxon>
        <taxon>Craniata</taxon>
        <taxon>Vertebrata</taxon>
        <taxon>Euteleostomi</taxon>
        <taxon>Actinopterygii</taxon>
        <taxon>Neopterygii</taxon>
        <taxon>Teleostei</taxon>
        <taxon>Neoteleostei</taxon>
        <taxon>Acanthomorphata</taxon>
        <taxon>Ovalentaria</taxon>
        <taxon>Atherinomorphae</taxon>
        <taxon>Cyprinodontiformes</taxon>
        <taxon>Poeciliidae</taxon>
        <taxon>Poeciliinae</taxon>
        <taxon>Poecilia</taxon>
    </lineage>
</organism>
<sequence>MLLSLLLLLLLVSGSQATHFLGTMMTYYPEETRADGSVSVILHYKLNFVLCSHSDTWVCSGNCGTQTQTLALSVVEEVSGEWCQREGVITRLLPNNNGFQTKLDNGNWINNIQNGIANWRAVTDVEVRNRSDIGKPNTSPQTTILPALRIPSNCAKNIDLLAFDPDGDEVRCRYGNTSDSECNPCSPPSVLSVSSNCSLSFSPTYSNSELPYAVQLVIEDFPTQDINLIQTDGSQEINHLFSQRS</sequence>
<evidence type="ECO:0000256" key="1">
    <source>
        <dbReference type="SAM" id="SignalP"/>
    </source>
</evidence>
<evidence type="ECO:0000313" key="2">
    <source>
        <dbReference type="Ensembl" id="ENSPFOP00000021816.1"/>
    </source>
</evidence>
<name>A0A096LRM5_POEFO</name>
<proteinExistence type="predicted"/>
<feature type="signal peptide" evidence="1">
    <location>
        <begin position="1"/>
        <end position="17"/>
    </location>
</feature>
<reference evidence="3" key="1">
    <citation type="submission" date="2013-10" db="EMBL/GenBank/DDBJ databases">
        <authorList>
            <person name="Schartl M."/>
            <person name="Warren W."/>
        </authorList>
    </citation>
    <scope>NUCLEOTIDE SEQUENCE [LARGE SCALE GENOMIC DNA]</scope>
    <source>
        <strain evidence="3">female</strain>
    </source>
</reference>
<reference evidence="2" key="2">
    <citation type="submission" date="2025-08" db="UniProtKB">
        <authorList>
            <consortium name="Ensembl"/>
        </authorList>
    </citation>
    <scope>IDENTIFICATION</scope>
</reference>
<keyword evidence="1" id="KW-0732">Signal</keyword>
<dbReference type="GeneTree" id="ENSGT00940000166122"/>
<evidence type="ECO:0000313" key="3">
    <source>
        <dbReference type="Proteomes" id="UP000028760"/>
    </source>
</evidence>
<accession>A0A096LRM5</accession>
<feature type="chain" id="PRO_5001926507" evidence="1">
    <location>
        <begin position="18"/>
        <end position="245"/>
    </location>
</feature>
<dbReference type="Ensembl" id="ENSPFOT00000023187.1">
    <property type="protein sequence ID" value="ENSPFOP00000021816.1"/>
    <property type="gene ID" value="ENSPFOG00000024071.1"/>
</dbReference>
<dbReference type="AlphaFoldDB" id="A0A096LRM5"/>
<dbReference type="OMA" id="ERTFTHT"/>
<dbReference type="Proteomes" id="UP000028760">
    <property type="component" value="Unassembled WGS sequence"/>
</dbReference>